<dbReference type="GO" id="GO:0005975">
    <property type="term" value="P:carbohydrate metabolic process"/>
    <property type="evidence" value="ECO:0007669"/>
    <property type="project" value="InterPro"/>
</dbReference>
<evidence type="ECO:0000313" key="10">
    <source>
        <dbReference type="EMBL" id="KOS20539.1"/>
    </source>
</evidence>
<gene>
    <name evidence="10" type="ORF">ESCO_005298</name>
</gene>
<dbReference type="InterPro" id="IPR025705">
    <property type="entry name" value="Beta_hexosaminidase_sua/sub"/>
</dbReference>
<dbReference type="InterPro" id="IPR015883">
    <property type="entry name" value="Glyco_hydro_20_cat"/>
</dbReference>
<dbReference type="EMBL" id="LGSR01000017">
    <property type="protein sequence ID" value="KOS20539.1"/>
    <property type="molecule type" value="Genomic_DNA"/>
</dbReference>
<dbReference type="Proteomes" id="UP000053831">
    <property type="component" value="Unassembled WGS sequence"/>
</dbReference>
<keyword evidence="11" id="KW-1185">Reference proteome</keyword>
<dbReference type="EC" id="3.2.1.52" evidence="3"/>
<dbReference type="SUPFAM" id="SSF50630">
    <property type="entry name" value="Acid proteases"/>
    <property type="match status" value="1"/>
</dbReference>
<keyword evidence="7" id="KW-0326">Glycosidase</keyword>
<dbReference type="SUPFAM" id="SSF51445">
    <property type="entry name" value="(Trans)glycosidases"/>
    <property type="match status" value="1"/>
</dbReference>
<keyword evidence="5" id="KW-0378">Hydrolase</keyword>
<organism evidence="10 11">
    <name type="scientific">Escovopsis weberi</name>
    <dbReference type="NCBI Taxonomy" id="150374"/>
    <lineage>
        <taxon>Eukaryota</taxon>
        <taxon>Fungi</taxon>
        <taxon>Dikarya</taxon>
        <taxon>Ascomycota</taxon>
        <taxon>Pezizomycotina</taxon>
        <taxon>Sordariomycetes</taxon>
        <taxon>Hypocreomycetidae</taxon>
        <taxon>Hypocreales</taxon>
        <taxon>Hypocreaceae</taxon>
        <taxon>Escovopsis</taxon>
    </lineage>
</organism>
<dbReference type="InterPro" id="IPR021109">
    <property type="entry name" value="Peptidase_aspartic_dom_sf"/>
</dbReference>
<dbReference type="Gene3D" id="3.20.20.80">
    <property type="entry name" value="Glycosidases"/>
    <property type="match status" value="1"/>
</dbReference>
<name>A0A0M9VV30_ESCWE</name>
<evidence type="ECO:0000256" key="5">
    <source>
        <dbReference type="ARBA" id="ARBA00022801"/>
    </source>
</evidence>
<dbReference type="OrthoDB" id="428480at2759"/>
<evidence type="ECO:0000256" key="7">
    <source>
        <dbReference type="ARBA" id="ARBA00023295"/>
    </source>
</evidence>
<comment type="similarity">
    <text evidence="2">Belongs to the glycosyl hydrolase 20 family.</text>
</comment>
<proteinExistence type="inferred from homology"/>
<evidence type="ECO:0000256" key="2">
    <source>
        <dbReference type="ARBA" id="ARBA00006285"/>
    </source>
</evidence>
<evidence type="ECO:0000313" key="11">
    <source>
        <dbReference type="Proteomes" id="UP000053831"/>
    </source>
</evidence>
<sequence>MAYPQDLKGHNMGWRLRLMVRQIHYTTGYVPPCLTSKEIVRAGVSRAFDAILQHGFVPWMLRPRGSDFEPSLANATRLRTLRITLLSEDEDEDDFLRPTIGSVDESYALDVSAAGHACIEANSTIGVLRALETFTQLWFLHSCGTAWYAAHAPLRIRDAPRFPYRGMLLDVARHWFGVRDIERAIDGLAMNKMNFLHLHATDTQSWPLEVPALPLLAERGAYRTGLTYSPAQVRHVQEYGALRGVQVVLEIDMPGHAGVGAAYPEVGVAQGAQPWQWYCAQPPCGALRLNHTGAEEFVDALLGDVLPRIGPWAAYFHTGGDEYRANNSMLDPALRTNDTRVLGPLLQRFVNHAHDGVRGAGLVPMVWEEMVLEWNVSMGPDVIVQTWLGKGALKRLADRGHYIIDSSNEFYYLDCGRGDWLDSEGSYYEDNYPFLDWCDPAKNWKLIYSHDPTDGLDEQARDKVLGGELCVWTETIDPVTLDGVVWPRAGAAAEVWWSGRVDGNGQNRSTADVRRRLGEQRERMLARGIPLRRIKNQTAYGVDSLLWSSRQMVTTSLDTGSPTMGFESPLNAVCQQGLCSEYGTYDNTSSATAVWINSDYNNFLSDHGFGSFVNDTQTIGGLTLPDMSFGVVELNAASFTIVGQQATSFGMGALCFTRACEDYPTFLQQLSDRGVVSRRAFSVYLGDNVPESQGVLLIGGVDEAKRQGEAFTLDVMDPTAPQANAQPNWVPVAGMQLRLPGGGVTAAPLVRLMDTGSPHLTLPMEVYAALAGFWGIPDPDTSADLPVDCSFRGVPNDEDGLVVDFGGGNEIFVALPRLITQLEDGSCVGPVTPFGLLRGDPFLRAAYFTFDYDVLTVTMAQVNYTDEEAIVAL</sequence>
<evidence type="ECO:0000256" key="1">
    <source>
        <dbReference type="ARBA" id="ARBA00001231"/>
    </source>
</evidence>
<dbReference type="InterPro" id="IPR029018">
    <property type="entry name" value="Hex-like_dom2"/>
</dbReference>
<dbReference type="FunFam" id="3.20.20.80:FF:000063">
    <property type="entry name" value="Beta-hexosaminidase"/>
    <property type="match status" value="1"/>
</dbReference>
<dbReference type="InterPro" id="IPR029019">
    <property type="entry name" value="HEX_eukaryotic_N"/>
</dbReference>
<feature type="domain" description="Peptidase A1" evidence="9">
    <location>
        <begin position="540"/>
        <end position="860"/>
    </location>
</feature>
<dbReference type="Pfam" id="PF00026">
    <property type="entry name" value="Asp"/>
    <property type="match status" value="1"/>
</dbReference>
<dbReference type="AlphaFoldDB" id="A0A0M9VV30"/>
<keyword evidence="4" id="KW-0732">Signal</keyword>
<dbReference type="GO" id="GO:0030203">
    <property type="term" value="P:glycosaminoglycan metabolic process"/>
    <property type="evidence" value="ECO:0007669"/>
    <property type="project" value="TreeGrafter"/>
</dbReference>
<dbReference type="Gene3D" id="3.30.379.10">
    <property type="entry name" value="Chitobiase/beta-hexosaminidase domain 2-like"/>
    <property type="match status" value="1"/>
</dbReference>
<feature type="active site" description="Proton donor" evidence="8">
    <location>
        <position position="322"/>
    </location>
</feature>
<keyword evidence="6" id="KW-0325">Glycoprotein</keyword>
<dbReference type="GO" id="GO:0016020">
    <property type="term" value="C:membrane"/>
    <property type="evidence" value="ECO:0007669"/>
    <property type="project" value="TreeGrafter"/>
</dbReference>
<dbReference type="STRING" id="150374.A0A0M9VV30"/>
<evidence type="ECO:0000256" key="8">
    <source>
        <dbReference type="PIRSR" id="PIRSR625705-1"/>
    </source>
</evidence>
<dbReference type="GO" id="GO:0016231">
    <property type="term" value="F:beta-N-acetylglucosaminidase activity"/>
    <property type="evidence" value="ECO:0007669"/>
    <property type="project" value="TreeGrafter"/>
</dbReference>
<dbReference type="Pfam" id="PF14845">
    <property type="entry name" value="Glycohydro_20b2"/>
    <property type="match status" value="1"/>
</dbReference>
<evidence type="ECO:0000256" key="3">
    <source>
        <dbReference type="ARBA" id="ARBA00012663"/>
    </source>
</evidence>
<dbReference type="InterPro" id="IPR017853">
    <property type="entry name" value="GH"/>
</dbReference>
<dbReference type="PROSITE" id="PS51767">
    <property type="entry name" value="PEPTIDASE_A1"/>
    <property type="match status" value="1"/>
</dbReference>
<reference evidence="10 11" key="1">
    <citation type="submission" date="2015-07" db="EMBL/GenBank/DDBJ databases">
        <title>The genome of the fungus Escovopsis weberi, a specialized disease agent of ant agriculture.</title>
        <authorList>
            <person name="de Man T.J."/>
            <person name="Stajich J.E."/>
            <person name="Kubicek C.P."/>
            <person name="Chenthamara K."/>
            <person name="Atanasova L."/>
            <person name="Druzhinina I.S."/>
            <person name="Birnbaum S."/>
            <person name="Barribeau S.M."/>
            <person name="Teiling C."/>
            <person name="Suen G."/>
            <person name="Currie C."/>
            <person name="Gerardo N.M."/>
        </authorList>
    </citation>
    <scope>NUCLEOTIDE SEQUENCE [LARGE SCALE GENOMIC DNA]</scope>
</reference>
<dbReference type="Pfam" id="PF00728">
    <property type="entry name" value="Glyco_hydro_20"/>
    <property type="match status" value="1"/>
</dbReference>
<comment type="caution">
    <text evidence="10">The sequence shown here is derived from an EMBL/GenBank/DDBJ whole genome shotgun (WGS) entry which is preliminary data.</text>
</comment>
<dbReference type="PRINTS" id="PR00738">
    <property type="entry name" value="GLHYDRLASE20"/>
</dbReference>
<dbReference type="InterPro" id="IPR033121">
    <property type="entry name" value="PEPTIDASE_A1"/>
</dbReference>
<protein>
    <recommendedName>
        <fullName evidence="3">beta-N-acetylhexosaminidase</fullName>
        <ecNumber evidence="3">3.2.1.52</ecNumber>
    </recommendedName>
</protein>
<comment type="catalytic activity">
    <reaction evidence="1">
        <text>Hydrolysis of terminal non-reducing N-acetyl-D-hexosamine residues in N-acetyl-beta-D-hexosaminides.</text>
        <dbReference type="EC" id="3.2.1.52"/>
    </reaction>
</comment>
<dbReference type="SUPFAM" id="SSF55545">
    <property type="entry name" value="beta-N-acetylhexosaminidase-like domain"/>
    <property type="match status" value="1"/>
</dbReference>
<dbReference type="PANTHER" id="PTHR22600">
    <property type="entry name" value="BETA-HEXOSAMINIDASE"/>
    <property type="match status" value="1"/>
</dbReference>
<evidence type="ECO:0000259" key="9">
    <source>
        <dbReference type="PROSITE" id="PS51767"/>
    </source>
</evidence>
<dbReference type="PANTHER" id="PTHR22600:SF58">
    <property type="entry name" value="BETA-HEXOSAMINIDASE"/>
    <property type="match status" value="1"/>
</dbReference>
<dbReference type="Gene3D" id="2.40.70.10">
    <property type="entry name" value="Acid Proteases"/>
    <property type="match status" value="2"/>
</dbReference>
<accession>A0A0M9VV30</accession>
<evidence type="ECO:0000256" key="6">
    <source>
        <dbReference type="ARBA" id="ARBA00023180"/>
    </source>
</evidence>
<evidence type="ECO:0000256" key="4">
    <source>
        <dbReference type="ARBA" id="ARBA00022729"/>
    </source>
</evidence>